<evidence type="ECO:0000256" key="5">
    <source>
        <dbReference type="ARBA" id="ARBA00023004"/>
    </source>
</evidence>
<evidence type="ECO:0000256" key="3">
    <source>
        <dbReference type="ARBA" id="ARBA00022621"/>
    </source>
</evidence>
<comment type="similarity">
    <text evidence="6">Belongs to the globin family.</text>
</comment>
<keyword evidence="2 6" id="KW-0349">Heme</keyword>
<dbReference type="InterPro" id="IPR012292">
    <property type="entry name" value="Globin/Proto"/>
</dbReference>
<keyword evidence="9" id="KW-1185">Reference proteome</keyword>
<evidence type="ECO:0000256" key="4">
    <source>
        <dbReference type="ARBA" id="ARBA00022723"/>
    </source>
</evidence>
<accession>A0ABR1ASU9</accession>
<reference evidence="8 9" key="1">
    <citation type="submission" date="2023-09" db="EMBL/GenBank/DDBJ databases">
        <title>Genomes of two closely related lineages of the louse Polyplax serrata with different host specificities.</title>
        <authorList>
            <person name="Martinu J."/>
            <person name="Tarabai H."/>
            <person name="Stefka J."/>
            <person name="Hypsa V."/>
        </authorList>
    </citation>
    <scope>NUCLEOTIDE SEQUENCE [LARGE SCALE GENOMIC DNA]</scope>
    <source>
        <strain evidence="8">98ZLc_SE</strain>
    </source>
</reference>
<dbReference type="Gene3D" id="1.10.490.10">
    <property type="entry name" value="Globins"/>
    <property type="match status" value="1"/>
</dbReference>
<dbReference type="PANTHER" id="PTHR46458:SF1">
    <property type="entry name" value="GEO09476P1"/>
    <property type="match status" value="1"/>
</dbReference>
<keyword evidence="5" id="KW-0408">Iron</keyword>
<dbReference type="InterPro" id="IPR050532">
    <property type="entry name" value="Globin-like_OT"/>
</dbReference>
<sequence>MAFPTTKGKDPDAKQESLSVAIKAVTKTWDSIKNDSDSYKILIQQEYFRKNPGRMDLFQVQKYEEKLTDEVIAKRLQKHSTVVINCMEALVEFINGNEETKPILFVLGKQHKMLNVNEKMFMEMKEAICKVIRRKLDFESSKAWDTILQYIFINYIFPGMYKVYYHP</sequence>
<dbReference type="Proteomes" id="UP001359485">
    <property type="component" value="Unassembled WGS sequence"/>
</dbReference>
<dbReference type="InterPro" id="IPR044399">
    <property type="entry name" value="Mb-like_M"/>
</dbReference>
<proteinExistence type="inferred from homology"/>
<dbReference type="InterPro" id="IPR000971">
    <property type="entry name" value="Globin"/>
</dbReference>
<keyword evidence="3 6" id="KW-0561">Oxygen transport</keyword>
<keyword evidence="1 6" id="KW-0813">Transport</keyword>
<evidence type="ECO:0000256" key="2">
    <source>
        <dbReference type="ARBA" id="ARBA00022617"/>
    </source>
</evidence>
<evidence type="ECO:0000313" key="9">
    <source>
        <dbReference type="Proteomes" id="UP001359485"/>
    </source>
</evidence>
<protein>
    <recommendedName>
        <fullName evidence="7">Globin domain-containing protein</fullName>
    </recommendedName>
</protein>
<dbReference type="CDD" id="cd01040">
    <property type="entry name" value="Mb-like"/>
    <property type="match status" value="1"/>
</dbReference>
<evidence type="ECO:0000256" key="6">
    <source>
        <dbReference type="RuleBase" id="RU000356"/>
    </source>
</evidence>
<evidence type="ECO:0000256" key="1">
    <source>
        <dbReference type="ARBA" id="ARBA00022448"/>
    </source>
</evidence>
<dbReference type="SUPFAM" id="SSF46458">
    <property type="entry name" value="Globin-like"/>
    <property type="match status" value="1"/>
</dbReference>
<keyword evidence="4" id="KW-0479">Metal-binding</keyword>
<dbReference type="Pfam" id="PF00042">
    <property type="entry name" value="Globin"/>
    <property type="match status" value="1"/>
</dbReference>
<evidence type="ECO:0000259" key="7">
    <source>
        <dbReference type="Pfam" id="PF00042"/>
    </source>
</evidence>
<organism evidence="8 9">
    <name type="scientific">Polyplax serrata</name>
    <name type="common">Common mouse louse</name>
    <dbReference type="NCBI Taxonomy" id="468196"/>
    <lineage>
        <taxon>Eukaryota</taxon>
        <taxon>Metazoa</taxon>
        <taxon>Ecdysozoa</taxon>
        <taxon>Arthropoda</taxon>
        <taxon>Hexapoda</taxon>
        <taxon>Insecta</taxon>
        <taxon>Pterygota</taxon>
        <taxon>Neoptera</taxon>
        <taxon>Paraneoptera</taxon>
        <taxon>Psocodea</taxon>
        <taxon>Troctomorpha</taxon>
        <taxon>Phthiraptera</taxon>
        <taxon>Anoplura</taxon>
        <taxon>Polyplacidae</taxon>
        <taxon>Polyplax</taxon>
    </lineage>
</organism>
<gene>
    <name evidence="8" type="ORF">RUM44_009489</name>
</gene>
<dbReference type="PANTHER" id="PTHR46458">
    <property type="entry name" value="BLR2807 PROTEIN"/>
    <property type="match status" value="1"/>
</dbReference>
<name>A0ABR1ASU9_POLSC</name>
<comment type="caution">
    <text evidence="8">The sequence shown here is derived from an EMBL/GenBank/DDBJ whole genome shotgun (WGS) entry which is preliminary data.</text>
</comment>
<evidence type="ECO:0000313" key="8">
    <source>
        <dbReference type="EMBL" id="KAK6627012.1"/>
    </source>
</evidence>
<feature type="domain" description="Globin" evidence="7">
    <location>
        <begin position="45"/>
        <end position="152"/>
    </location>
</feature>
<dbReference type="EMBL" id="JAWJWF010000045">
    <property type="protein sequence ID" value="KAK6627012.1"/>
    <property type="molecule type" value="Genomic_DNA"/>
</dbReference>
<dbReference type="InterPro" id="IPR009050">
    <property type="entry name" value="Globin-like_sf"/>
</dbReference>